<keyword evidence="2" id="KW-1185">Reference proteome</keyword>
<accession>Q05DW6</accession>
<organism evidence="1 2">
    <name type="scientific">Aeropyrum pernix (strain ATCC 700893 / DSM 11879 / JCM 9820 / NBRC 100138 / K1)</name>
    <dbReference type="NCBI Taxonomy" id="272557"/>
    <lineage>
        <taxon>Archaea</taxon>
        <taxon>Thermoproteota</taxon>
        <taxon>Thermoprotei</taxon>
        <taxon>Desulfurococcales</taxon>
        <taxon>Desulfurococcaceae</taxon>
        <taxon>Aeropyrum</taxon>
    </lineage>
</organism>
<evidence type="ECO:0000313" key="2">
    <source>
        <dbReference type="Proteomes" id="UP000002518"/>
    </source>
</evidence>
<protein>
    <submittedName>
        <fullName evidence="1">Uncharacterized protein</fullName>
    </submittedName>
</protein>
<dbReference type="AlphaFoldDB" id="Q05DW6"/>
<sequence length="65" mass="7548">MPKIEAFETYVAQLARPGEVYEVVMRDPDTWLAVQRIAEDMGFEVLEAGRRDGEKVYYVRIRLAV</sequence>
<name>Q05DW6_AERPE</name>
<dbReference type="EMBL" id="BA000002">
    <property type="protein sequence ID" value="BAF34835.1"/>
    <property type="molecule type" value="Genomic_DNA"/>
</dbReference>
<dbReference type="Proteomes" id="UP000002518">
    <property type="component" value="Chromosome"/>
</dbReference>
<gene>
    <name evidence="1" type="ordered locus">APE_2592a</name>
</gene>
<evidence type="ECO:0000313" key="1">
    <source>
        <dbReference type="EMBL" id="BAF34835.1"/>
    </source>
</evidence>
<proteinExistence type="predicted"/>
<dbReference type="STRING" id="272557.APE_2592a"/>
<dbReference type="InterPro" id="IPR036868">
    <property type="entry name" value="TusA-like_sf"/>
</dbReference>
<dbReference type="GeneID" id="4525215"/>
<reference evidence="1 2" key="1">
    <citation type="journal article" date="1999" name="DNA Res.">
        <title>Complete genome sequence of an aerobic hyper-thermophilic crenarchaeon, Aeropyrum pernix K1.</title>
        <authorList>
            <person name="Kawarabayasi Y."/>
            <person name="Hino Y."/>
            <person name="Horikawa H."/>
            <person name="Yamazaki S."/>
            <person name="Haikawa Y."/>
            <person name="Jin-no K."/>
            <person name="Takahashi M."/>
            <person name="Sekine M."/>
            <person name="Baba S."/>
            <person name="Ankai A."/>
            <person name="Kosugi H."/>
            <person name="Hosoyama A."/>
            <person name="Fukui S."/>
            <person name="Nagai Y."/>
            <person name="Nishijima K."/>
            <person name="Nakazawa H."/>
            <person name="Takamiya M."/>
            <person name="Masuda S."/>
            <person name="Funahashi T."/>
            <person name="Tanaka T."/>
            <person name="Kudoh Y."/>
            <person name="Yamazaki J."/>
            <person name="Kushida N."/>
            <person name="Oguchi A."/>
            <person name="Aoki K."/>
            <person name="Kubota K."/>
            <person name="Nakamura Y."/>
            <person name="Nomura N."/>
            <person name="Sako Y."/>
            <person name="Kikuchi H."/>
        </authorList>
    </citation>
    <scope>NUCLEOTIDE SEQUENCE [LARGE SCALE GENOMIC DNA]</scope>
    <source>
        <strain evidence="2">ATCC 700893 / DSM 11879 / JCM 9820 / NBRC 100138 / K1</strain>
    </source>
</reference>
<dbReference type="eggNOG" id="arCOG15168">
    <property type="taxonomic scope" value="Archaea"/>
</dbReference>
<dbReference type="SUPFAM" id="SSF64307">
    <property type="entry name" value="SirA-like"/>
    <property type="match status" value="1"/>
</dbReference>
<dbReference type="EnsemblBacteria" id="BAF34835">
    <property type="protein sequence ID" value="BAF34835"/>
    <property type="gene ID" value="APE_2592a"/>
</dbReference>
<dbReference type="KEGG" id="ape:APE_2592a"/>
<dbReference type="RefSeq" id="WP_010867103.1">
    <property type="nucleotide sequence ID" value="NC_000854.2"/>
</dbReference>